<dbReference type="AlphaFoldDB" id="A0A2Z2KCK9"/>
<comment type="similarity">
    <text evidence="1">Belongs to the ABC transporter superfamily.</text>
</comment>
<dbReference type="PANTHER" id="PTHR43335">
    <property type="entry name" value="ABC TRANSPORTER, ATP-BINDING PROTEIN"/>
    <property type="match status" value="1"/>
</dbReference>
<dbReference type="SMART" id="SM00382">
    <property type="entry name" value="AAA"/>
    <property type="match status" value="1"/>
</dbReference>
<proteinExistence type="inferred from homology"/>
<evidence type="ECO:0000256" key="3">
    <source>
        <dbReference type="ARBA" id="ARBA00022741"/>
    </source>
</evidence>
<dbReference type="CDD" id="cd03230">
    <property type="entry name" value="ABC_DR_subfamily_A"/>
    <property type="match status" value="1"/>
</dbReference>
<keyword evidence="4" id="KW-0201">Cytochrome c-type biogenesis</keyword>
<evidence type="ECO:0000313" key="8">
    <source>
        <dbReference type="Proteomes" id="UP000249890"/>
    </source>
</evidence>
<dbReference type="InterPro" id="IPR027417">
    <property type="entry name" value="P-loop_NTPase"/>
</dbReference>
<dbReference type="EMBL" id="CP021780">
    <property type="protein sequence ID" value="ASA21475.1"/>
    <property type="molecule type" value="Genomic_DNA"/>
</dbReference>
<dbReference type="OrthoDB" id="2353216at2"/>
<dbReference type="PROSITE" id="PS00211">
    <property type="entry name" value="ABC_TRANSPORTER_1"/>
    <property type="match status" value="1"/>
</dbReference>
<dbReference type="InterPro" id="IPR003593">
    <property type="entry name" value="AAA+_ATPase"/>
</dbReference>
<dbReference type="Proteomes" id="UP000249890">
    <property type="component" value="Chromosome"/>
</dbReference>
<keyword evidence="3" id="KW-0547">Nucleotide-binding</keyword>
<dbReference type="SUPFAM" id="SSF52540">
    <property type="entry name" value="P-loop containing nucleoside triphosphate hydrolases"/>
    <property type="match status" value="1"/>
</dbReference>
<dbReference type="InterPro" id="IPR003439">
    <property type="entry name" value="ABC_transporter-like_ATP-bd"/>
</dbReference>
<gene>
    <name evidence="7" type="primary">ccmA</name>
    <name evidence="7" type="ORF">B9T62_12215</name>
</gene>
<organism evidence="7 8">
    <name type="scientific">Paenibacillus donghaensis</name>
    <dbReference type="NCBI Taxonomy" id="414771"/>
    <lineage>
        <taxon>Bacteria</taxon>
        <taxon>Bacillati</taxon>
        <taxon>Bacillota</taxon>
        <taxon>Bacilli</taxon>
        <taxon>Bacillales</taxon>
        <taxon>Paenibacillaceae</taxon>
        <taxon>Paenibacillus</taxon>
    </lineage>
</organism>
<evidence type="ECO:0000256" key="4">
    <source>
        <dbReference type="ARBA" id="ARBA00022748"/>
    </source>
</evidence>
<dbReference type="GO" id="GO:0016887">
    <property type="term" value="F:ATP hydrolysis activity"/>
    <property type="evidence" value="ECO:0007669"/>
    <property type="project" value="InterPro"/>
</dbReference>
<dbReference type="InterPro" id="IPR017871">
    <property type="entry name" value="ABC_transporter-like_CS"/>
</dbReference>
<sequence length="248" mass="27093">MGSGKGGVPVDSPFVRVHEVSKVIKKQSLVEGISFEVAPGHVLALCGGNGAGKSTVLRMLAGILQPTIGEITVNQLRWSKDRKAYSKQLGYMPDDYQFSQGLTAEEALTFWAALRKVPGRKNRVEEVLTQVGLEDKRKVIVNTFSKGMRQRLLLAQALLAEPPLLIMDEPTNGLDPFWMNEFVKQLQQIKAAGQTVVFSTHQLEVAENTADQIVFLSHGRNVGAGSTAAIRKEHGSLYAAFNHSLGLK</sequence>
<protein>
    <submittedName>
        <fullName evidence="7">Heme ABC exporter ATP-binding protein CcmA</fullName>
    </submittedName>
</protein>
<evidence type="ECO:0000256" key="1">
    <source>
        <dbReference type="ARBA" id="ARBA00005417"/>
    </source>
</evidence>
<evidence type="ECO:0000256" key="2">
    <source>
        <dbReference type="ARBA" id="ARBA00022448"/>
    </source>
</evidence>
<keyword evidence="5 7" id="KW-0067">ATP-binding</keyword>
<dbReference type="InterPro" id="IPR005895">
    <property type="entry name" value="ABC_transptr_haem_export_CcmA"/>
</dbReference>
<accession>A0A2Z2KCK9</accession>
<keyword evidence="2" id="KW-0813">Transport</keyword>
<evidence type="ECO:0000256" key="5">
    <source>
        <dbReference type="ARBA" id="ARBA00022840"/>
    </source>
</evidence>
<reference evidence="7 8" key="1">
    <citation type="submission" date="2017-06" db="EMBL/GenBank/DDBJ databases">
        <title>Complete genome sequence of Paenibacillus donghaensis KCTC 13049T isolated from East Sea sediment, South Korea.</title>
        <authorList>
            <person name="Jung B.K."/>
            <person name="Hong S.-J."/>
            <person name="Shin J.-H."/>
        </authorList>
    </citation>
    <scope>NUCLEOTIDE SEQUENCE [LARGE SCALE GENOMIC DNA]</scope>
    <source>
        <strain evidence="7 8">KCTC 13049</strain>
    </source>
</reference>
<dbReference type="Gene3D" id="3.40.50.300">
    <property type="entry name" value="P-loop containing nucleotide triphosphate hydrolases"/>
    <property type="match status" value="1"/>
</dbReference>
<dbReference type="GO" id="GO:0022857">
    <property type="term" value="F:transmembrane transporter activity"/>
    <property type="evidence" value="ECO:0007669"/>
    <property type="project" value="InterPro"/>
</dbReference>
<dbReference type="PROSITE" id="PS50893">
    <property type="entry name" value="ABC_TRANSPORTER_2"/>
    <property type="match status" value="1"/>
</dbReference>
<dbReference type="NCBIfam" id="TIGR01189">
    <property type="entry name" value="ccmA"/>
    <property type="match status" value="1"/>
</dbReference>
<evidence type="ECO:0000259" key="6">
    <source>
        <dbReference type="PROSITE" id="PS50893"/>
    </source>
</evidence>
<evidence type="ECO:0000313" key="7">
    <source>
        <dbReference type="EMBL" id="ASA21475.1"/>
    </source>
</evidence>
<dbReference type="GO" id="GO:0017004">
    <property type="term" value="P:cytochrome complex assembly"/>
    <property type="evidence" value="ECO:0007669"/>
    <property type="project" value="UniProtKB-KW"/>
</dbReference>
<dbReference type="KEGG" id="pdh:B9T62_12215"/>
<dbReference type="GO" id="GO:0005524">
    <property type="term" value="F:ATP binding"/>
    <property type="evidence" value="ECO:0007669"/>
    <property type="project" value="UniProtKB-KW"/>
</dbReference>
<dbReference type="Pfam" id="PF00005">
    <property type="entry name" value="ABC_tran"/>
    <property type="match status" value="1"/>
</dbReference>
<name>A0A2Z2KCK9_9BACL</name>
<keyword evidence="8" id="KW-1185">Reference proteome</keyword>
<feature type="domain" description="ABC transporter" evidence="6">
    <location>
        <begin position="15"/>
        <end position="243"/>
    </location>
</feature>